<organism evidence="2 3">
    <name type="scientific">Sporothrix schenckii 1099-18</name>
    <dbReference type="NCBI Taxonomy" id="1397361"/>
    <lineage>
        <taxon>Eukaryota</taxon>
        <taxon>Fungi</taxon>
        <taxon>Dikarya</taxon>
        <taxon>Ascomycota</taxon>
        <taxon>Pezizomycotina</taxon>
        <taxon>Sordariomycetes</taxon>
        <taxon>Sordariomycetidae</taxon>
        <taxon>Ophiostomatales</taxon>
        <taxon>Ophiostomataceae</taxon>
        <taxon>Sporothrix</taxon>
    </lineage>
</organism>
<proteinExistence type="predicted"/>
<feature type="compositionally biased region" description="Basic and acidic residues" evidence="1">
    <location>
        <begin position="210"/>
        <end position="221"/>
    </location>
</feature>
<sequence length="250" mass="27834">MYNTRRTKYTLRRSIREHKLTWHRRVHTLTDAALFFHLIDSPKDLKVEKGTPFCVCPVTVSFSICHESGWRSPPTTESAIASNDSPSAHFVSICLDLSRLLSPSAAPAVFDVAFAQLLHTDVLALCSHYLASWRWISQTAAVTCNYIGAQLAMLAVPSLPYATAPHYFALSAPSPLLLHSARPGSSQKAPKADKKPRNLVVGVVQTQKKRGSEEQNQRHNDNGQNEQYQWGRLDCITLGDKNGKWPSLDV</sequence>
<dbReference type="RefSeq" id="XP_016586526.1">
    <property type="nucleotide sequence ID" value="XM_016731334.1"/>
</dbReference>
<dbReference type="VEuPathDB" id="FungiDB:SPSK_04530"/>
<reference evidence="2 3" key="1">
    <citation type="journal article" date="2014" name="BMC Genomics">
        <title>Comparative genomics of the major fungal agents of human and animal Sporotrichosis: Sporothrix schenckii and Sporothrix brasiliensis.</title>
        <authorList>
            <person name="Teixeira M.M."/>
            <person name="de Almeida L.G."/>
            <person name="Kubitschek-Barreira P."/>
            <person name="Alves F.L."/>
            <person name="Kioshima E.S."/>
            <person name="Abadio A.K."/>
            <person name="Fernandes L."/>
            <person name="Derengowski L.S."/>
            <person name="Ferreira K.S."/>
            <person name="Souza R.C."/>
            <person name="Ruiz J.C."/>
            <person name="de Andrade N.C."/>
            <person name="Paes H.C."/>
            <person name="Nicola A.M."/>
            <person name="Albuquerque P."/>
            <person name="Gerber A.L."/>
            <person name="Martins V.P."/>
            <person name="Peconick L.D."/>
            <person name="Neto A.V."/>
            <person name="Chaucanez C.B."/>
            <person name="Silva P.A."/>
            <person name="Cunha O.L."/>
            <person name="de Oliveira F.F."/>
            <person name="dos Santos T.C."/>
            <person name="Barros A.L."/>
            <person name="Soares M.A."/>
            <person name="de Oliveira L.M."/>
            <person name="Marini M.M."/>
            <person name="Villalobos-Duno H."/>
            <person name="Cunha M.M."/>
            <person name="de Hoog S."/>
            <person name="da Silveira J.F."/>
            <person name="Henrissat B."/>
            <person name="Nino-Vega G.A."/>
            <person name="Cisalpino P.S."/>
            <person name="Mora-Montes H.M."/>
            <person name="Almeida S.R."/>
            <person name="Stajich J.E."/>
            <person name="Lopes-Bezerra L.M."/>
            <person name="Vasconcelos A.T."/>
            <person name="Felipe M.S."/>
        </authorList>
    </citation>
    <scope>NUCLEOTIDE SEQUENCE [LARGE SCALE GENOMIC DNA]</scope>
    <source>
        <strain evidence="2 3">1099-18</strain>
    </source>
</reference>
<feature type="region of interest" description="Disordered" evidence="1">
    <location>
        <begin position="205"/>
        <end position="226"/>
    </location>
</feature>
<dbReference type="AlphaFoldDB" id="A0A0F2M4W7"/>
<name>A0A0F2M4W7_SPOSC</name>
<comment type="caution">
    <text evidence="2">The sequence shown here is derived from an EMBL/GenBank/DDBJ whole genome shotgun (WGS) entry which is preliminary data.</text>
</comment>
<accession>A0A0F2M4W7</accession>
<evidence type="ECO:0000313" key="3">
    <source>
        <dbReference type="Proteomes" id="UP000033710"/>
    </source>
</evidence>
<evidence type="ECO:0000256" key="1">
    <source>
        <dbReference type="SAM" id="MobiDB-lite"/>
    </source>
</evidence>
<gene>
    <name evidence="2" type="ORF">SPSK_04530</name>
</gene>
<dbReference type="EMBL" id="AXCR01000009">
    <property type="protein sequence ID" value="KJR83850.1"/>
    <property type="molecule type" value="Genomic_DNA"/>
</dbReference>
<reference evidence="2 3" key="2">
    <citation type="journal article" date="2015" name="Eukaryot. Cell">
        <title>Asexual propagation of a virulent clone complex in a human and feline outbreak of sporotrichosis.</title>
        <authorList>
            <person name="Teixeira Mde M."/>
            <person name="Rodrigues A.M."/>
            <person name="Tsui C.K."/>
            <person name="de Almeida L.G."/>
            <person name="Van Diepeningen A.D."/>
            <person name="van den Ende B.G."/>
            <person name="Fernandes G.F."/>
            <person name="Kano R."/>
            <person name="Hamelin R.C."/>
            <person name="Lopes-Bezerra L.M."/>
            <person name="Vasconcelos A.T."/>
            <person name="de Hoog S."/>
            <person name="de Camargo Z.P."/>
            <person name="Felipe M.S."/>
        </authorList>
    </citation>
    <scope>NUCLEOTIDE SEQUENCE [LARGE SCALE GENOMIC DNA]</scope>
    <source>
        <strain evidence="2 3">1099-18</strain>
    </source>
</reference>
<protein>
    <submittedName>
        <fullName evidence="2">Uncharacterized protein</fullName>
    </submittedName>
</protein>
<dbReference type="GeneID" id="27666611"/>
<dbReference type="Proteomes" id="UP000033710">
    <property type="component" value="Unassembled WGS sequence"/>
</dbReference>
<evidence type="ECO:0000313" key="2">
    <source>
        <dbReference type="EMBL" id="KJR83850.1"/>
    </source>
</evidence>
<dbReference type="KEGG" id="ssck:SPSK_04530"/>